<accession>A0A9W6MGB9</accession>
<protein>
    <submittedName>
        <fullName evidence="1">Uncharacterized protein</fullName>
    </submittedName>
</protein>
<keyword evidence="2" id="KW-1185">Reference proteome</keyword>
<gene>
    <name evidence="1" type="ORF">GCM10017600_64100</name>
</gene>
<evidence type="ECO:0000313" key="1">
    <source>
        <dbReference type="EMBL" id="GLK13000.1"/>
    </source>
</evidence>
<dbReference type="AlphaFoldDB" id="A0A9W6MGB9"/>
<dbReference type="RefSeq" id="WP_271221299.1">
    <property type="nucleotide sequence ID" value="NZ_BAAAVD010000012.1"/>
</dbReference>
<organism evidence="1 2">
    <name type="scientific">Streptosporangium carneum</name>
    <dbReference type="NCBI Taxonomy" id="47481"/>
    <lineage>
        <taxon>Bacteria</taxon>
        <taxon>Bacillati</taxon>
        <taxon>Actinomycetota</taxon>
        <taxon>Actinomycetes</taxon>
        <taxon>Streptosporangiales</taxon>
        <taxon>Streptosporangiaceae</taxon>
        <taxon>Streptosporangium</taxon>
    </lineage>
</organism>
<reference evidence="1" key="2">
    <citation type="submission" date="2023-01" db="EMBL/GenBank/DDBJ databases">
        <authorList>
            <person name="Sun Q."/>
            <person name="Evtushenko L."/>
        </authorList>
    </citation>
    <scope>NUCLEOTIDE SEQUENCE</scope>
    <source>
        <strain evidence="1">VKM Ac-2007</strain>
    </source>
</reference>
<proteinExistence type="predicted"/>
<sequence>MQALTARDPQQRLGYLTAPGFTIISTPHGDLTVRAPTLIVPGIGHAVSLECPDLVNERILDLAGNTTVSEVEN</sequence>
<dbReference type="Proteomes" id="UP001143474">
    <property type="component" value="Unassembled WGS sequence"/>
</dbReference>
<name>A0A9W6MGB9_9ACTN</name>
<evidence type="ECO:0000313" key="2">
    <source>
        <dbReference type="Proteomes" id="UP001143474"/>
    </source>
</evidence>
<dbReference type="EMBL" id="BSEV01000019">
    <property type="protein sequence ID" value="GLK13000.1"/>
    <property type="molecule type" value="Genomic_DNA"/>
</dbReference>
<reference evidence="1" key="1">
    <citation type="journal article" date="2014" name="Int. J. Syst. Evol. Microbiol.">
        <title>Complete genome sequence of Corynebacterium casei LMG S-19264T (=DSM 44701T), isolated from a smear-ripened cheese.</title>
        <authorList>
            <consortium name="US DOE Joint Genome Institute (JGI-PGF)"/>
            <person name="Walter F."/>
            <person name="Albersmeier A."/>
            <person name="Kalinowski J."/>
            <person name="Ruckert C."/>
        </authorList>
    </citation>
    <scope>NUCLEOTIDE SEQUENCE</scope>
    <source>
        <strain evidence="1">VKM Ac-2007</strain>
    </source>
</reference>
<comment type="caution">
    <text evidence="1">The sequence shown here is derived from an EMBL/GenBank/DDBJ whole genome shotgun (WGS) entry which is preliminary data.</text>
</comment>